<dbReference type="InterPro" id="IPR029058">
    <property type="entry name" value="AB_hydrolase_fold"/>
</dbReference>
<accession>A0ABT0GKB8</accession>
<evidence type="ECO:0000256" key="1">
    <source>
        <dbReference type="ARBA" id="ARBA00023125"/>
    </source>
</evidence>
<dbReference type="RefSeq" id="WP_248210704.1">
    <property type="nucleotide sequence ID" value="NZ_JALNMH010000013.1"/>
</dbReference>
<keyword evidence="4" id="KW-0378">Hydrolase</keyword>
<evidence type="ECO:0000313" key="4">
    <source>
        <dbReference type="EMBL" id="MCK7594984.1"/>
    </source>
</evidence>
<dbReference type="PANTHER" id="PTHR43798">
    <property type="entry name" value="MONOACYLGLYCEROL LIPASE"/>
    <property type="match status" value="1"/>
</dbReference>
<protein>
    <submittedName>
        <fullName evidence="4">Alpha/beta fold hydrolase</fullName>
    </submittedName>
</protein>
<dbReference type="GO" id="GO:0016787">
    <property type="term" value="F:hydrolase activity"/>
    <property type="evidence" value="ECO:0007669"/>
    <property type="project" value="UniProtKB-KW"/>
</dbReference>
<dbReference type="EMBL" id="JALNMH010000013">
    <property type="protein sequence ID" value="MCK7594984.1"/>
    <property type="molecule type" value="Genomic_DNA"/>
</dbReference>
<organism evidence="4 5">
    <name type="scientific">Pseudomarimonas salicorniae</name>
    <dbReference type="NCBI Taxonomy" id="2933270"/>
    <lineage>
        <taxon>Bacteria</taxon>
        <taxon>Pseudomonadati</taxon>
        <taxon>Pseudomonadota</taxon>
        <taxon>Gammaproteobacteria</taxon>
        <taxon>Lysobacterales</taxon>
        <taxon>Lysobacteraceae</taxon>
        <taxon>Pseudomarimonas</taxon>
    </lineage>
</organism>
<dbReference type="Proteomes" id="UP001431449">
    <property type="component" value="Unassembled WGS sequence"/>
</dbReference>
<keyword evidence="5" id="KW-1185">Reference proteome</keyword>
<dbReference type="PRINTS" id="PR00111">
    <property type="entry name" value="ABHYDROLASE"/>
</dbReference>
<dbReference type="InterPro" id="IPR000073">
    <property type="entry name" value="AB_hydrolase_1"/>
</dbReference>
<evidence type="ECO:0000259" key="3">
    <source>
        <dbReference type="PROSITE" id="PS51755"/>
    </source>
</evidence>
<dbReference type="SUPFAM" id="SSF46894">
    <property type="entry name" value="C-terminal effector domain of the bipartite response regulators"/>
    <property type="match status" value="1"/>
</dbReference>
<feature type="DNA-binding region" description="OmpR/PhoB-type" evidence="2">
    <location>
        <begin position="8"/>
        <end position="108"/>
    </location>
</feature>
<name>A0ABT0GKB8_9GAMM</name>
<dbReference type="Pfam" id="PF12697">
    <property type="entry name" value="Abhydrolase_6"/>
    <property type="match status" value="1"/>
</dbReference>
<dbReference type="InterPro" id="IPR036388">
    <property type="entry name" value="WH-like_DNA-bd_sf"/>
</dbReference>
<dbReference type="Pfam" id="PF00486">
    <property type="entry name" value="Trans_reg_C"/>
    <property type="match status" value="1"/>
</dbReference>
<dbReference type="InterPro" id="IPR016032">
    <property type="entry name" value="Sig_transdc_resp-reg_C-effctor"/>
</dbReference>
<dbReference type="Gene3D" id="1.10.10.10">
    <property type="entry name" value="Winged helix-like DNA-binding domain superfamily/Winged helix DNA-binding domain"/>
    <property type="match status" value="1"/>
</dbReference>
<feature type="domain" description="OmpR/PhoB-type" evidence="3">
    <location>
        <begin position="8"/>
        <end position="108"/>
    </location>
</feature>
<keyword evidence="1 2" id="KW-0238">DNA-binding</keyword>
<evidence type="ECO:0000256" key="2">
    <source>
        <dbReference type="PROSITE-ProRule" id="PRU01091"/>
    </source>
</evidence>
<dbReference type="SUPFAM" id="SSF53474">
    <property type="entry name" value="alpha/beta-Hydrolases"/>
    <property type="match status" value="1"/>
</dbReference>
<dbReference type="InterPro" id="IPR001867">
    <property type="entry name" value="OmpR/PhoB-type_DNA-bd"/>
</dbReference>
<dbReference type="Gene3D" id="3.40.50.1820">
    <property type="entry name" value="alpha/beta hydrolase"/>
    <property type="match status" value="1"/>
</dbReference>
<evidence type="ECO:0000313" key="5">
    <source>
        <dbReference type="Proteomes" id="UP001431449"/>
    </source>
</evidence>
<gene>
    <name evidence="4" type="ORF">M0G41_15045</name>
</gene>
<reference evidence="4" key="1">
    <citation type="submission" date="2022-04" db="EMBL/GenBank/DDBJ databases">
        <title>Lysobacter sp. CAU 1642 isolated from sea sand.</title>
        <authorList>
            <person name="Kim W."/>
        </authorList>
    </citation>
    <scope>NUCLEOTIDE SEQUENCE</scope>
    <source>
        <strain evidence="4">CAU 1642</strain>
    </source>
</reference>
<comment type="caution">
    <text evidence="4">The sequence shown here is derived from an EMBL/GenBank/DDBJ whole genome shotgun (WGS) entry which is preliminary data.</text>
</comment>
<dbReference type="InterPro" id="IPR050266">
    <property type="entry name" value="AB_hydrolase_sf"/>
</dbReference>
<proteinExistence type="predicted"/>
<sequence>MEFESGLPAPFMLGDIRVDPAASTLSFADGRMERISVQHMQVLCVLAARPGELVTRADLIERVWDGNHPVGDRGIGNAIWGLRKLLGERRDAPRYLQTVPRKGYRLLEAVRPLETPRPAPPPGAAVAGRRPPRRLRLPHWSLVLGALLGLPILALWMQPDLALRAEYLRQRLAAGGGVVEFDAGGTRWVGIEAGQGPPLLLLHSFASSKEVWLPSMAALSARRHVLALDLPGWGESGRAPQGHYGYADQAERLGQLVAARWPGQRVDVVGHGMGAGIAAMWAARYAGQAGALVLVAPLGVPVENDLARGAAGGDRPFEVVDAYSLQRQLALVFDTVPHLPWPFEQALVERRRASLPFERQVYPQIALPEHGAWAPLAAARAVQRPVLLLRCANDRVVPARSLSAYLDALSQARAASLPRCNHMPMMEVPQAFTLATLDFLESVEAPVSAPSASIR</sequence>
<dbReference type="PANTHER" id="PTHR43798:SF33">
    <property type="entry name" value="HYDROLASE, PUTATIVE (AFU_ORTHOLOGUE AFUA_2G14860)-RELATED"/>
    <property type="match status" value="1"/>
</dbReference>
<dbReference type="CDD" id="cd00383">
    <property type="entry name" value="trans_reg_C"/>
    <property type="match status" value="1"/>
</dbReference>
<dbReference type="SMART" id="SM00862">
    <property type="entry name" value="Trans_reg_C"/>
    <property type="match status" value="1"/>
</dbReference>
<dbReference type="PROSITE" id="PS51755">
    <property type="entry name" value="OMPR_PHOB"/>
    <property type="match status" value="1"/>
</dbReference>